<reference evidence="2 3" key="1">
    <citation type="journal article" date="2018" name="Syst. Appl. Microbiol.">
        <title>Pseudomonas silesiensis sp. nov. strain A3T isolated from a biological pesticide sewage treatment plant and analysis of the complete genome sequence.</title>
        <authorList>
            <person name="Kaminski M.A."/>
            <person name="Furmanczyk E.M."/>
            <person name="Sobczak A."/>
            <person name="Dziembowski A."/>
            <person name="Lipinski L."/>
        </authorList>
    </citation>
    <scope>NUCLEOTIDE SEQUENCE [LARGE SCALE GENOMIC DNA]</scope>
    <source>
        <strain evidence="2 3">A3</strain>
    </source>
</reference>
<keyword evidence="3" id="KW-1185">Reference proteome</keyword>
<dbReference type="Pfam" id="PF05661">
    <property type="entry name" value="DUF808"/>
    <property type="match status" value="1"/>
</dbReference>
<sequence>MAGSSLFALLDDIATLLDDISLMSKVAAKKSASVLSDDLAVNAEQVIGMKADRELPVVWAVFKGSMRNKAILVPCALILNAVLPGAVHWLLMAGGAYLCYEGFEAIKEKLTRDRKDGRGTKKPTKPKTPEEIAAFEKRKVSGAIRTDFILSAEIIVITLNIVADASLLQQILTLIIIAIVMTIGVYGLVAGIVRMDDAGLALEKSNAQGAWGTIVRRLGGVLLSAAPILMKSLSWIGTIAMFLVGGAFVTDGIEPLTHFVDGLVESARDWELAVTWGVHCVIGALVGMTAVALVKIFSTISDQAIH</sequence>
<dbReference type="PIRSF" id="PIRSF016660">
    <property type="entry name" value="YedI"/>
    <property type="match status" value="1"/>
</dbReference>
<proteinExistence type="predicted"/>
<dbReference type="AlphaFoldDB" id="A0A191Z009"/>
<dbReference type="OrthoDB" id="9814178at2"/>
<feature type="transmembrane region" description="Helical" evidence="1">
    <location>
        <begin position="171"/>
        <end position="193"/>
    </location>
</feature>
<evidence type="ECO:0008006" key="4">
    <source>
        <dbReference type="Google" id="ProtNLM"/>
    </source>
</evidence>
<dbReference type="PANTHER" id="PTHR30503:SF3">
    <property type="entry name" value="INNER MEMBRANE PROTEIN YEDI"/>
    <property type="match status" value="1"/>
</dbReference>
<feature type="transmembrane region" description="Helical" evidence="1">
    <location>
        <begin position="233"/>
        <end position="253"/>
    </location>
</feature>
<feature type="transmembrane region" description="Helical" evidence="1">
    <location>
        <begin position="71"/>
        <end position="100"/>
    </location>
</feature>
<keyword evidence="1" id="KW-0472">Membrane</keyword>
<keyword evidence="1" id="KW-1133">Transmembrane helix</keyword>
<dbReference type="InterPro" id="IPR008526">
    <property type="entry name" value="YedI"/>
</dbReference>
<dbReference type="KEGG" id="psil:PMA3_26465"/>
<dbReference type="EMBL" id="CP014870">
    <property type="protein sequence ID" value="ANJ58505.1"/>
    <property type="molecule type" value="Genomic_DNA"/>
</dbReference>
<evidence type="ECO:0000313" key="3">
    <source>
        <dbReference type="Proteomes" id="UP000078354"/>
    </source>
</evidence>
<name>A0A191Z009_9PSED</name>
<organism evidence="2 3">
    <name type="scientific">Pseudomonas silesiensis</name>
    <dbReference type="NCBI Taxonomy" id="1853130"/>
    <lineage>
        <taxon>Bacteria</taxon>
        <taxon>Pseudomonadati</taxon>
        <taxon>Pseudomonadota</taxon>
        <taxon>Gammaproteobacteria</taxon>
        <taxon>Pseudomonadales</taxon>
        <taxon>Pseudomonadaceae</taxon>
        <taxon>Pseudomonas</taxon>
    </lineage>
</organism>
<gene>
    <name evidence="2" type="ORF">PMA3_26465</name>
</gene>
<dbReference type="RefSeq" id="WP_064679939.1">
    <property type="nucleotide sequence ID" value="NZ_CP014870.1"/>
</dbReference>
<accession>A0A191Z009</accession>
<keyword evidence="1" id="KW-0812">Transmembrane</keyword>
<dbReference type="GO" id="GO:0005886">
    <property type="term" value="C:plasma membrane"/>
    <property type="evidence" value="ECO:0007669"/>
    <property type="project" value="TreeGrafter"/>
</dbReference>
<protein>
    <recommendedName>
        <fullName evidence="4">ABC transporter</fullName>
    </recommendedName>
</protein>
<dbReference type="PANTHER" id="PTHR30503">
    <property type="entry name" value="INNER MEMBRANE PROTEIN YEDI"/>
    <property type="match status" value="1"/>
</dbReference>
<evidence type="ECO:0000256" key="1">
    <source>
        <dbReference type="SAM" id="Phobius"/>
    </source>
</evidence>
<feature type="transmembrane region" description="Helical" evidence="1">
    <location>
        <begin position="273"/>
        <end position="297"/>
    </location>
</feature>
<feature type="transmembrane region" description="Helical" evidence="1">
    <location>
        <begin position="148"/>
        <end position="165"/>
    </location>
</feature>
<dbReference type="Proteomes" id="UP000078354">
    <property type="component" value="Chromosome"/>
</dbReference>
<evidence type="ECO:0000313" key="2">
    <source>
        <dbReference type="EMBL" id="ANJ58505.1"/>
    </source>
</evidence>